<accession>A0ABX0NBN3</accession>
<keyword evidence="3" id="KW-1185">Reference proteome</keyword>
<proteinExistence type="predicted"/>
<evidence type="ECO:0000256" key="1">
    <source>
        <dbReference type="SAM" id="MobiDB-lite"/>
    </source>
</evidence>
<name>A0ABX0NBN3_9BURK</name>
<protein>
    <submittedName>
        <fullName evidence="2">Uncharacterized protein</fullName>
    </submittedName>
</protein>
<evidence type="ECO:0000313" key="3">
    <source>
        <dbReference type="Proteomes" id="UP000621455"/>
    </source>
</evidence>
<reference evidence="2 3" key="1">
    <citation type="submission" date="2019-10" db="EMBL/GenBank/DDBJ databases">
        <title>Taxonomy of Antarctic Massilia spp.: description of Massilia rubra sp. nov., Massilia aquatica sp. nov., Massilia mucilaginosa sp. nov., Massilia frigida sp. nov. isolated from streams, lakes and regoliths.</title>
        <authorList>
            <person name="Holochova P."/>
            <person name="Sedlacek I."/>
            <person name="Kralova S."/>
            <person name="Maslanova I."/>
            <person name="Busse H.-J."/>
            <person name="Stankova E."/>
            <person name="Vrbovska V."/>
            <person name="Kovarovic V."/>
            <person name="Bartak M."/>
            <person name="Svec P."/>
            <person name="Pantucek R."/>
        </authorList>
    </citation>
    <scope>NUCLEOTIDE SEQUENCE [LARGE SCALE GENOMIC DNA]</scope>
    <source>
        <strain evidence="2 3">CCM 8695</strain>
    </source>
</reference>
<evidence type="ECO:0000313" key="2">
    <source>
        <dbReference type="EMBL" id="NHZ82512.1"/>
    </source>
</evidence>
<dbReference type="EMBL" id="WHJG01000033">
    <property type="protein sequence ID" value="NHZ82512.1"/>
    <property type="molecule type" value="Genomic_DNA"/>
</dbReference>
<comment type="caution">
    <text evidence="2">The sequence shown here is derived from an EMBL/GenBank/DDBJ whole genome shotgun (WGS) entry which is preliminary data.</text>
</comment>
<feature type="region of interest" description="Disordered" evidence="1">
    <location>
        <begin position="141"/>
        <end position="162"/>
    </location>
</feature>
<organism evidence="2 3">
    <name type="scientific">Massilia frigida</name>
    <dbReference type="NCBI Taxonomy" id="2609281"/>
    <lineage>
        <taxon>Bacteria</taxon>
        <taxon>Pseudomonadati</taxon>
        <taxon>Pseudomonadota</taxon>
        <taxon>Betaproteobacteria</taxon>
        <taxon>Burkholderiales</taxon>
        <taxon>Oxalobacteraceae</taxon>
        <taxon>Telluria group</taxon>
        <taxon>Massilia</taxon>
    </lineage>
</organism>
<dbReference type="RefSeq" id="WP_167090591.1">
    <property type="nucleotide sequence ID" value="NZ_WHJG01000033.1"/>
</dbReference>
<feature type="region of interest" description="Disordered" evidence="1">
    <location>
        <begin position="42"/>
        <end position="94"/>
    </location>
</feature>
<sequence length="162" mass="16688">MSIKPIPLSDHDLRQMSAEWVSSLTPAQRDELLARALAELRKSRDRLNQRPTNSSKPAPWGTPNGGKEATSAPSGTMSMTAPTKNAGGDNKSAAAVSVACAATTPVPGALVGAKPAAKKAGNQVGAKGFGRMQKLACTTADEHRPGMCRGCGPSLPRNTGQA</sequence>
<feature type="compositionally biased region" description="Polar residues" evidence="1">
    <location>
        <begin position="71"/>
        <end position="83"/>
    </location>
</feature>
<dbReference type="Proteomes" id="UP000621455">
    <property type="component" value="Unassembled WGS sequence"/>
</dbReference>
<gene>
    <name evidence="2" type="ORF">F2P44_25000</name>
</gene>